<dbReference type="InterPro" id="IPR050343">
    <property type="entry name" value="RsuA_PseudoU_synthase"/>
</dbReference>
<proteinExistence type="inferred from homology"/>
<organism evidence="7 8">
    <name type="scientific">Streptococcus suis</name>
    <dbReference type="NCBI Taxonomy" id="1307"/>
    <lineage>
        <taxon>Bacteria</taxon>
        <taxon>Bacillati</taxon>
        <taxon>Bacillota</taxon>
        <taxon>Bacilli</taxon>
        <taxon>Lactobacillales</taxon>
        <taxon>Streptococcaceae</taxon>
        <taxon>Streptococcus</taxon>
    </lineage>
</organism>
<dbReference type="Gene3D" id="3.30.70.580">
    <property type="entry name" value="Pseudouridine synthase I, catalytic domain, N-terminal subdomain"/>
    <property type="match status" value="1"/>
</dbReference>
<dbReference type="Pfam" id="PF00849">
    <property type="entry name" value="PseudoU_synth_2"/>
    <property type="match status" value="1"/>
</dbReference>
<keyword evidence="2 4" id="KW-0694">RNA-binding</keyword>
<protein>
    <recommendedName>
        <fullName evidence="5">Pseudouridine synthase</fullName>
        <ecNumber evidence="5">5.4.99.-</ecNumber>
    </recommendedName>
</protein>
<dbReference type="Proteomes" id="UP000274117">
    <property type="component" value="Unassembled WGS sequence"/>
</dbReference>
<dbReference type="InterPro" id="IPR000748">
    <property type="entry name" value="PsdUridine_synth_RsuA/RluB/E/F"/>
</dbReference>
<dbReference type="GO" id="GO:0120159">
    <property type="term" value="F:rRNA pseudouridine synthase activity"/>
    <property type="evidence" value="ECO:0007669"/>
    <property type="project" value="UniProtKB-ARBA"/>
</dbReference>
<evidence type="ECO:0000256" key="5">
    <source>
        <dbReference type="RuleBase" id="RU003887"/>
    </source>
</evidence>
<dbReference type="GO" id="GO:0000455">
    <property type="term" value="P:enzyme-directed rRNA pseudouridine synthesis"/>
    <property type="evidence" value="ECO:0007669"/>
    <property type="project" value="UniProtKB-ARBA"/>
</dbReference>
<dbReference type="NCBIfam" id="TIGR00093">
    <property type="entry name" value="pseudouridine synthase"/>
    <property type="match status" value="1"/>
</dbReference>
<evidence type="ECO:0000256" key="4">
    <source>
        <dbReference type="PROSITE-ProRule" id="PRU00182"/>
    </source>
</evidence>
<dbReference type="EC" id="5.4.99.-" evidence="5"/>
<feature type="domain" description="RNA-binding S4" evidence="6">
    <location>
        <begin position="1"/>
        <end position="64"/>
    </location>
</feature>
<accession>A0A3R8R8W6</accession>
<dbReference type="InterPro" id="IPR002942">
    <property type="entry name" value="S4_RNA-bd"/>
</dbReference>
<evidence type="ECO:0000256" key="2">
    <source>
        <dbReference type="ARBA" id="ARBA00022884"/>
    </source>
</evidence>
<dbReference type="PANTHER" id="PTHR47683:SF4">
    <property type="entry name" value="PSEUDOURIDINE SYNTHASE"/>
    <property type="match status" value="1"/>
</dbReference>
<dbReference type="FunFam" id="3.10.290.10:FF:000003">
    <property type="entry name" value="Pseudouridine synthase"/>
    <property type="match status" value="1"/>
</dbReference>
<dbReference type="InterPro" id="IPR020094">
    <property type="entry name" value="TruA/RsuA/RluB/E/F_N"/>
</dbReference>
<dbReference type="InterPro" id="IPR036986">
    <property type="entry name" value="S4_RNA-bd_sf"/>
</dbReference>
<dbReference type="SUPFAM" id="SSF55174">
    <property type="entry name" value="Alpha-L RNA-binding motif"/>
    <property type="match status" value="1"/>
</dbReference>
<dbReference type="CDD" id="cd02553">
    <property type="entry name" value="PseudoU_synth_RsuA"/>
    <property type="match status" value="1"/>
</dbReference>
<dbReference type="InterPro" id="IPR020103">
    <property type="entry name" value="PsdUridine_synth_cat_dom_sf"/>
</dbReference>
<dbReference type="AlphaFoldDB" id="A0A3R8R8W6"/>
<dbReference type="SMART" id="SM00363">
    <property type="entry name" value="S4"/>
    <property type="match status" value="1"/>
</dbReference>
<dbReference type="GO" id="GO:0005829">
    <property type="term" value="C:cytosol"/>
    <property type="evidence" value="ECO:0007669"/>
    <property type="project" value="UniProtKB-ARBA"/>
</dbReference>
<dbReference type="FunFam" id="3.30.70.1560:FF:000001">
    <property type="entry name" value="Pseudouridine synthase"/>
    <property type="match status" value="1"/>
</dbReference>
<evidence type="ECO:0000313" key="7">
    <source>
        <dbReference type="EMBL" id="RRR53538.1"/>
    </source>
</evidence>
<dbReference type="Gene3D" id="3.30.70.1560">
    <property type="entry name" value="Alpha-L RNA-binding motif"/>
    <property type="match status" value="1"/>
</dbReference>
<dbReference type="SUPFAM" id="SSF55120">
    <property type="entry name" value="Pseudouridine synthase"/>
    <property type="match status" value="1"/>
</dbReference>
<evidence type="ECO:0000259" key="6">
    <source>
        <dbReference type="SMART" id="SM00363"/>
    </source>
</evidence>
<dbReference type="PANTHER" id="PTHR47683">
    <property type="entry name" value="PSEUDOURIDINE SYNTHASE FAMILY PROTEIN-RELATED"/>
    <property type="match status" value="1"/>
</dbReference>
<evidence type="ECO:0000256" key="3">
    <source>
        <dbReference type="ARBA" id="ARBA00023235"/>
    </source>
</evidence>
<comment type="caution">
    <text evidence="7">The sequence shown here is derived from an EMBL/GenBank/DDBJ whole genome shotgun (WGS) entry which is preliminary data.</text>
</comment>
<name>A0A3R8R8W6_STRSU</name>
<comment type="similarity">
    <text evidence="1 5">Belongs to the pseudouridine synthase RsuA family.</text>
</comment>
<reference evidence="7 8" key="2">
    <citation type="submission" date="2018-12" db="EMBL/GenBank/DDBJ databases">
        <title>Whole-genome sequences of fifteen clinical Streptococcus suis strains isolated from pigs between 2006 and 2018.</title>
        <authorList>
            <person name="Stevens M.J.A."/>
            <person name="Cernela N."/>
            <person name="Spoerry Serrano N."/>
            <person name="Schmitt S."/>
            <person name="Schrenzel J."/>
            <person name="Stephan R."/>
        </authorList>
    </citation>
    <scope>NUCLEOTIDE SEQUENCE [LARGE SCALE GENOMIC DNA]</scope>
    <source>
        <strain evidence="7 8">PP422</strain>
    </source>
</reference>
<sequence length="242" mass="27217">MRLDKFLVDCGVGSRTEVKKILKSKQVTVNGQVETSPKAQIDEQADQIAVAGQGLTHEKYVYYLLNKPKGVISATDDDKHRTVLDLLDDTDRHKEVFPVGRLDIDTHGLLLLTNNGPLAHVMLSPKKHVDKIYQAQVDGIMDEADRLAFENGIELKDFACQPAKLEILALDEEKNQSTVRITIREGKFHQVKRMVQARGKTVTDLQRLSMGPLRLDSQLALGDYRRLTVEELTSLEEFGVEL</sequence>
<evidence type="ECO:0000313" key="8">
    <source>
        <dbReference type="Proteomes" id="UP000274117"/>
    </source>
</evidence>
<dbReference type="InterPro" id="IPR042092">
    <property type="entry name" value="PsdUridine_s_RsuA/RluB/E/F_cat"/>
</dbReference>
<dbReference type="PROSITE" id="PS50889">
    <property type="entry name" value="S4"/>
    <property type="match status" value="1"/>
</dbReference>
<dbReference type="GO" id="GO:0003723">
    <property type="term" value="F:RNA binding"/>
    <property type="evidence" value="ECO:0007669"/>
    <property type="project" value="UniProtKB-KW"/>
</dbReference>
<dbReference type="Gene3D" id="3.10.290.10">
    <property type="entry name" value="RNA-binding S4 domain"/>
    <property type="match status" value="1"/>
</dbReference>
<dbReference type="InterPro" id="IPR018496">
    <property type="entry name" value="PsdUridine_synth_RsuA/RluB_CS"/>
</dbReference>
<evidence type="ECO:0000256" key="1">
    <source>
        <dbReference type="ARBA" id="ARBA00008348"/>
    </source>
</evidence>
<dbReference type="Pfam" id="PF01479">
    <property type="entry name" value="S4"/>
    <property type="match status" value="1"/>
</dbReference>
<dbReference type="EMBL" id="RSDO01000006">
    <property type="protein sequence ID" value="RRR53538.1"/>
    <property type="molecule type" value="Genomic_DNA"/>
</dbReference>
<dbReference type="InterPro" id="IPR006145">
    <property type="entry name" value="PsdUridine_synth_RsuA/RluA"/>
</dbReference>
<dbReference type="CDD" id="cd00165">
    <property type="entry name" value="S4"/>
    <property type="match status" value="1"/>
</dbReference>
<reference evidence="7 8" key="1">
    <citation type="submission" date="2018-11" db="EMBL/GenBank/DDBJ databases">
        <authorList>
            <person name="Stevens M.J."/>
            <person name="Cernela N."/>
            <person name="Spoerry Serrano N."/>
            <person name="Schmitt S."/>
            <person name="Schrenzel J."/>
            <person name="Stephan R."/>
        </authorList>
    </citation>
    <scope>NUCLEOTIDE SEQUENCE [LARGE SCALE GENOMIC DNA]</scope>
    <source>
        <strain evidence="7 8">PP422</strain>
    </source>
</reference>
<dbReference type="PROSITE" id="PS01149">
    <property type="entry name" value="PSI_RSU"/>
    <property type="match status" value="1"/>
</dbReference>
<gene>
    <name evidence="7" type="ORF">EI998_04545</name>
</gene>
<keyword evidence="3 5" id="KW-0413">Isomerase</keyword>